<protein>
    <submittedName>
        <fullName evidence="2">Uncharacterized protein</fullName>
    </submittedName>
</protein>
<keyword evidence="1" id="KW-0472">Membrane</keyword>
<evidence type="ECO:0000256" key="1">
    <source>
        <dbReference type="SAM" id="Phobius"/>
    </source>
</evidence>
<organism evidence="2 3">
    <name type="scientific">Glossina austeni</name>
    <name type="common">Savannah tsetse fly</name>
    <dbReference type="NCBI Taxonomy" id="7395"/>
    <lineage>
        <taxon>Eukaryota</taxon>
        <taxon>Metazoa</taxon>
        <taxon>Ecdysozoa</taxon>
        <taxon>Arthropoda</taxon>
        <taxon>Hexapoda</taxon>
        <taxon>Insecta</taxon>
        <taxon>Pterygota</taxon>
        <taxon>Neoptera</taxon>
        <taxon>Endopterygota</taxon>
        <taxon>Diptera</taxon>
        <taxon>Brachycera</taxon>
        <taxon>Muscomorpha</taxon>
        <taxon>Hippoboscoidea</taxon>
        <taxon>Glossinidae</taxon>
        <taxon>Glossina</taxon>
    </lineage>
</organism>
<dbReference type="EnsemblMetazoa" id="GAUT036965-RA">
    <property type="protein sequence ID" value="GAUT036965-PA"/>
    <property type="gene ID" value="GAUT036965"/>
</dbReference>
<keyword evidence="3" id="KW-1185">Reference proteome</keyword>
<dbReference type="Proteomes" id="UP000078200">
    <property type="component" value="Unassembled WGS sequence"/>
</dbReference>
<reference evidence="2" key="1">
    <citation type="submission" date="2020-05" db="UniProtKB">
        <authorList>
            <consortium name="EnsemblMetazoa"/>
        </authorList>
    </citation>
    <scope>IDENTIFICATION</scope>
    <source>
        <strain evidence="2">TTRI</strain>
    </source>
</reference>
<dbReference type="VEuPathDB" id="VectorBase:GAUT036965"/>
<evidence type="ECO:0000313" key="3">
    <source>
        <dbReference type="Proteomes" id="UP000078200"/>
    </source>
</evidence>
<accession>A0A1A9VH21</accession>
<sequence>MYKQGHINKKSAGVLLSVSINLCSTYMAIKIESLTEFISFRINLQVGIKCWIWSLFILACGYPVVLLEEKYQFKHGFLDRCKSLLNLATPLHGICLIHGETPFSSKNITCE</sequence>
<dbReference type="AlphaFoldDB" id="A0A1A9VH21"/>
<keyword evidence="1" id="KW-1133">Transmembrane helix</keyword>
<name>A0A1A9VH21_GLOAU</name>
<feature type="transmembrane region" description="Helical" evidence="1">
    <location>
        <begin position="12"/>
        <end position="31"/>
    </location>
</feature>
<keyword evidence="1" id="KW-0812">Transmembrane</keyword>
<feature type="transmembrane region" description="Helical" evidence="1">
    <location>
        <begin position="51"/>
        <end position="67"/>
    </location>
</feature>
<proteinExistence type="predicted"/>
<evidence type="ECO:0000313" key="2">
    <source>
        <dbReference type="EnsemblMetazoa" id="GAUT036965-PA"/>
    </source>
</evidence>